<reference evidence="2 3" key="1">
    <citation type="journal article" date="2012" name="J. Bacteriol.">
        <title>Genome Sequence of the Filamentous Bacterium Fibrisoma limi BUZ 3T.</title>
        <authorList>
            <person name="Filippini M."/>
            <person name="Qi W."/>
            <person name="Jaenicke S."/>
            <person name="Goesmann A."/>
            <person name="Smits T.H."/>
            <person name="Bagheri H.C."/>
        </authorList>
    </citation>
    <scope>NUCLEOTIDE SEQUENCE [LARGE SCALE GENOMIC DNA]</scope>
    <source>
        <strain evidence="3">BUZ 3T</strain>
    </source>
</reference>
<dbReference type="EMBL" id="CAIT01000007">
    <property type="protein sequence ID" value="CCH54508.1"/>
    <property type="molecule type" value="Genomic_DNA"/>
</dbReference>
<evidence type="ECO:0000313" key="2">
    <source>
        <dbReference type="EMBL" id="CCH54508.1"/>
    </source>
</evidence>
<dbReference type="STRING" id="1185876.BN8_03685"/>
<keyword evidence="3" id="KW-1185">Reference proteome</keyword>
<keyword evidence="1" id="KW-1133">Transmembrane helix</keyword>
<evidence type="ECO:0000313" key="3">
    <source>
        <dbReference type="Proteomes" id="UP000009309"/>
    </source>
</evidence>
<sequence>MKPIRQPWLHRPAARRLLLIGWWLAALWLIGFVLAFYVEPMGIFFRYLWY</sequence>
<feature type="transmembrane region" description="Helical" evidence="1">
    <location>
        <begin position="20"/>
        <end position="38"/>
    </location>
</feature>
<dbReference type="Proteomes" id="UP000009309">
    <property type="component" value="Unassembled WGS sequence"/>
</dbReference>
<accession>I2GKT2</accession>
<keyword evidence="1" id="KW-0472">Membrane</keyword>
<gene>
    <name evidence="2" type="ORF">BN8_03685</name>
</gene>
<proteinExistence type="predicted"/>
<name>I2GKT2_9BACT</name>
<dbReference type="AlphaFoldDB" id="I2GKT2"/>
<protein>
    <submittedName>
        <fullName evidence="2">Uncharacterized protein</fullName>
    </submittedName>
</protein>
<dbReference type="RefSeq" id="WP_009283086.1">
    <property type="nucleotide sequence ID" value="NZ_CAIT01000007.1"/>
</dbReference>
<comment type="caution">
    <text evidence="2">The sequence shown here is derived from an EMBL/GenBank/DDBJ whole genome shotgun (WGS) entry which is preliminary data.</text>
</comment>
<evidence type="ECO:0000256" key="1">
    <source>
        <dbReference type="SAM" id="Phobius"/>
    </source>
</evidence>
<organism evidence="2 3">
    <name type="scientific">Fibrisoma limi BUZ 3</name>
    <dbReference type="NCBI Taxonomy" id="1185876"/>
    <lineage>
        <taxon>Bacteria</taxon>
        <taxon>Pseudomonadati</taxon>
        <taxon>Bacteroidota</taxon>
        <taxon>Cytophagia</taxon>
        <taxon>Cytophagales</taxon>
        <taxon>Spirosomataceae</taxon>
        <taxon>Fibrisoma</taxon>
    </lineage>
</organism>
<keyword evidence="1" id="KW-0812">Transmembrane</keyword>